<dbReference type="STRING" id="7574.A0A1S3H4Q1"/>
<evidence type="ECO:0000313" key="5">
    <source>
        <dbReference type="Proteomes" id="UP000085678"/>
    </source>
</evidence>
<gene>
    <name evidence="6" type="primary">LOC106151620</name>
</gene>
<dbReference type="Gene3D" id="3.20.20.140">
    <property type="entry name" value="Metal-dependent hydrolases"/>
    <property type="match status" value="1"/>
</dbReference>
<feature type="binding site" evidence="3">
    <location>
        <position position="28"/>
    </location>
    <ligand>
        <name>a divalent metal cation</name>
        <dbReference type="ChEBI" id="CHEBI:60240"/>
        <label>1</label>
    </ligand>
</feature>
<comment type="cofactor">
    <cofactor evidence="3">
        <name>a divalent metal cation</name>
        <dbReference type="ChEBI" id="CHEBI:60240"/>
    </cofactor>
    <text evidence="3">Binds 2 divalent metal cations per subunit.</text>
</comment>
<dbReference type="InParanoid" id="A0A1S3H4Q1"/>
<dbReference type="RefSeq" id="XP_013380446.1">
    <property type="nucleotide sequence ID" value="XM_013524992.2"/>
</dbReference>
<dbReference type="PANTHER" id="PTHR10819">
    <property type="entry name" value="PHOSPHOTRIESTERASE-RELATED"/>
    <property type="match status" value="1"/>
</dbReference>
<dbReference type="PANTHER" id="PTHR10819:SF3">
    <property type="entry name" value="PHOSPHOTRIESTERASE-RELATED PROTEIN"/>
    <property type="match status" value="1"/>
</dbReference>
<feature type="binding site" evidence="3">
    <location>
        <position position="171"/>
    </location>
    <ligand>
        <name>a divalent metal cation</name>
        <dbReference type="ChEBI" id="CHEBI:60240"/>
        <label>1</label>
    </ligand>
</feature>
<comment type="caution">
    <text evidence="4">Lacks conserved residue(s) required for the propagation of feature annotation.</text>
</comment>
<dbReference type="GO" id="GO:0008270">
    <property type="term" value="F:zinc ion binding"/>
    <property type="evidence" value="ECO:0007669"/>
    <property type="project" value="InterPro"/>
</dbReference>
<accession>A0A1S3H4Q1</accession>
<dbReference type="GeneID" id="106151620"/>
<dbReference type="OrthoDB" id="9998343at2759"/>
<sequence>MSGLSGKVQTVLGCIEPSQLGICHTHEHLSMTYDNYYRPPPSGHEDNVTLPFKMENLGWIRQYPYSCKANLRLNDEEANTGIIEELKEFKRLGGGTIVDSTILGISRDLAFQKRLATETGVNIISSTGYYDAVSHPSNMDAITEEEIDAMMRNEILVGCEGTDVKCGSIGELGCSWPLQANEKKVLRAAAVTQTQLGCPVIIHPGRGSKAPEEIVRILQEAGGNIGKTVMSHIDRTLHTDEEILEFAKLGTYLEYDLFGIETSNYQCNPTVDMPSDGERIRRIQVLFANGFDKVVIAHDVHTKHRLVRYGGHGFTHILSNVLPQMRRRGVTQEQIDKMLIDNPREWLTFL</sequence>
<dbReference type="OMA" id="LMHEHIF"/>
<reference evidence="6" key="1">
    <citation type="submission" date="2025-08" db="UniProtKB">
        <authorList>
            <consortium name="RefSeq"/>
        </authorList>
    </citation>
    <scope>IDENTIFICATION</scope>
    <source>
        <tissue evidence="6">Gonads</tissue>
    </source>
</reference>
<evidence type="ECO:0000256" key="2">
    <source>
        <dbReference type="ARBA" id="ARBA00022801"/>
    </source>
</evidence>
<keyword evidence="2" id="KW-0378">Hydrolase</keyword>
<organism evidence="5 6">
    <name type="scientific">Lingula anatina</name>
    <name type="common">Brachiopod</name>
    <name type="synonym">Lingula unguis</name>
    <dbReference type="NCBI Taxonomy" id="7574"/>
    <lineage>
        <taxon>Eukaryota</taxon>
        <taxon>Metazoa</taxon>
        <taxon>Spiralia</taxon>
        <taxon>Lophotrochozoa</taxon>
        <taxon>Brachiopoda</taxon>
        <taxon>Linguliformea</taxon>
        <taxon>Lingulata</taxon>
        <taxon>Lingulida</taxon>
        <taxon>Linguloidea</taxon>
        <taxon>Lingulidae</taxon>
        <taxon>Lingula</taxon>
    </lineage>
</organism>
<keyword evidence="5" id="KW-1185">Reference proteome</keyword>
<evidence type="ECO:0000313" key="6">
    <source>
        <dbReference type="RefSeq" id="XP_013380446.1"/>
    </source>
</evidence>
<feature type="binding site" evidence="3">
    <location>
        <position position="299"/>
    </location>
    <ligand>
        <name>a divalent metal cation</name>
        <dbReference type="ChEBI" id="CHEBI:60240"/>
        <label>1</label>
    </ligand>
</feature>
<dbReference type="AlphaFoldDB" id="A0A1S3H4Q1"/>
<dbReference type="PROSITE" id="PS51347">
    <property type="entry name" value="PHOSPHOTRIESTERASE_2"/>
    <property type="match status" value="1"/>
</dbReference>
<proteinExistence type="inferred from homology"/>
<feature type="binding site" evidence="3">
    <location>
        <position position="203"/>
    </location>
    <ligand>
        <name>a divalent metal cation</name>
        <dbReference type="ChEBI" id="CHEBI:60240"/>
        <label>2</label>
    </ligand>
</feature>
<name>A0A1S3H4Q1_LINAN</name>
<dbReference type="GO" id="GO:0016787">
    <property type="term" value="F:hydrolase activity"/>
    <property type="evidence" value="ECO:0007669"/>
    <property type="project" value="UniProtKB-KW"/>
</dbReference>
<protein>
    <submittedName>
        <fullName evidence="6">Phosphotriesterase-related protein isoform X1</fullName>
    </submittedName>
</protein>
<feature type="binding site" evidence="3">
    <location>
        <position position="26"/>
    </location>
    <ligand>
        <name>a divalent metal cation</name>
        <dbReference type="ChEBI" id="CHEBI:60240"/>
        <label>1</label>
    </ligand>
</feature>
<dbReference type="FunCoup" id="A0A1S3H4Q1">
    <property type="interactions" value="3"/>
</dbReference>
<dbReference type="InterPro" id="IPR032466">
    <property type="entry name" value="Metal_Hydrolase"/>
</dbReference>
<keyword evidence="1 3" id="KW-0479">Metal-binding</keyword>
<comment type="similarity">
    <text evidence="4">Belongs to the metallo-dependent hydrolases superfamily. Phosphotriesterase family.</text>
</comment>
<dbReference type="CDD" id="cd00530">
    <property type="entry name" value="PTE"/>
    <property type="match status" value="1"/>
</dbReference>
<feature type="binding site" evidence="3">
    <location>
        <position position="171"/>
    </location>
    <ligand>
        <name>a divalent metal cation</name>
        <dbReference type="ChEBI" id="CHEBI:60240"/>
        <label>2</label>
    </ligand>
</feature>
<dbReference type="InterPro" id="IPR001559">
    <property type="entry name" value="Phosphotriesterase"/>
</dbReference>
<dbReference type="SUPFAM" id="SSF51556">
    <property type="entry name" value="Metallo-dependent hydrolases"/>
    <property type="match status" value="1"/>
</dbReference>
<evidence type="ECO:0000256" key="3">
    <source>
        <dbReference type="PIRSR" id="PIRSR601559-52"/>
    </source>
</evidence>
<dbReference type="Pfam" id="PF02126">
    <property type="entry name" value="PTE"/>
    <property type="match status" value="1"/>
</dbReference>
<evidence type="ECO:0000256" key="4">
    <source>
        <dbReference type="PROSITE-ProRule" id="PRU00679"/>
    </source>
</evidence>
<dbReference type="Proteomes" id="UP000085678">
    <property type="component" value="Unplaced"/>
</dbReference>
<feature type="binding site" evidence="3">
    <location>
        <position position="232"/>
    </location>
    <ligand>
        <name>a divalent metal cation</name>
        <dbReference type="ChEBI" id="CHEBI:60240"/>
        <label>2</label>
    </ligand>
</feature>
<evidence type="ECO:0000256" key="1">
    <source>
        <dbReference type="ARBA" id="ARBA00022723"/>
    </source>
</evidence>